<proteinExistence type="predicted"/>
<evidence type="ECO:0000313" key="3">
    <source>
        <dbReference type="Proteomes" id="UP001264340"/>
    </source>
</evidence>
<sequence length="228" mass="25319">MAARPATGALRWRKSGHFRALRGDLFFWRWVGWRSGGGLTAVGRCVGRCGRGGMRRPSRRWRAAICGLGGGRRQYQSRIRRRLRRWALRRVRYAMRCSGRRASGGDSVQVRYGRVDTPINRSCRRPCGDSHGERPLARHAMRFSGKRATGGGREHVRYGRVDTPINRSCKRPSGDSYGERLRGSARHSMQRQTGQPAAAADRSATVASIRPLIAVASGHLVTVTASAP</sequence>
<evidence type="ECO:0000313" key="2">
    <source>
        <dbReference type="EMBL" id="MDR6409990.1"/>
    </source>
</evidence>
<dbReference type="EMBL" id="JAVDRP010000005">
    <property type="protein sequence ID" value="MDR6409990.1"/>
    <property type="molecule type" value="Genomic_DNA"/>
</dbReference>
<organism evidence="2 3">
    <name type="scientific">Paraburkholderia terricola</name>
    <dbReference type="NCBI Taxonomy" id="169427"/>
    <lineage>
        <taxon>Bacteria</taxon>
        <taxon>Pseudomonadati</taxon>
        <taxon>Pseudomonadota</taxon>
        <taxon>Betaproteobacteria</taxon>
        <taxon>Burkholderiales</taxon>
        <taxon>Burkholderiaceae</taxon>
        <taxon>Paraburkholderia</taxon>
    </lineage>
</organism>
<gene>
    <name evidence="2" type="ORF">J2804_003395</name>
</gene>
<name>A0ABU1LTB6_9BURK</name>
<protein>
    <submittedName>
        <fullName evidence="2">Uncharacterized protein</fullName>
    </submittedName>
</protein>
<evidence type="ECO:0000256" key="1">
    <source>
        <dbReference type="SAM" id="MobiDB-lite"/>
    </source>
</evidence>
<reference evidence="2 3" key="1">
    <citation type="submission" date="2023-07" db="EMBL/GenBank/DDBJ databases">
        <title>Sorghum-associated microbial communities from plants grown in Nebraska, USA.</title>
        <authorList>
            <person name="Schachtman D."/>
        </authorList>
    </citation>
    <scope>NUCLEOTIDE SEQUENCE [LARGE SCALE GENOMIC DNA]</scope>
    <source>
        <strain evidence="2 3">DS1316</strain>
    </source>
</reference>
<accession>A0ABU1LTB6</accession>
<comment type="caution">
    <text evidence="2">The sequence shown here is derived from an EMBL/GenBank/DDBJ whole genome shotgun (WGS) entry which is preliminary data.</text>
</comment>
<dbReference type="Proteomes" id="UP001264340">
    <property type="component" value="Unassembled WGS sequence"/>
</dbReference>
<feature type="region of interest" description="Disordered" evidence="1">
    <location>
        <begin position="164"/>
        <end position="203"/>
    </location>
</feature>
<keyword evidence="3" id="KW-1185">Reference proteome</keyword>